<dbReference type="PROSITE" id="PS00330">
    <property type="entry name" value="HEMOLYSIN_CALCIUM"/>
    <property type="match status" value="1"/>
</dbReference>
<dbReference type="AlphaFoldDB" id="A0A3G6YN14"/>
<protein>
    <recommendedName>
        <fullName evidence="6">Calcium-binding protein</fullName>
    </recommendedName>
</protein>
<evidence type="ECO:0008006" key="6">
    <source>
        <dbReference type="Google" id="ProtNLM"/>
    </source>
</evidence>
<dbReference type="GO" id="GO:0005576">
    <property type="term" value="C:extracellular region"/>
    <property type="evidence" value="ECO:0007669"/>
    <property type="project" value="UniProtKB-SubCell"/>
</dbReference>
<evidence type="ECO:0000256" key="2">
    <source>
        <dbReference type="ARBA" id="ARBA00022525"/>
    </source>
</evidence>
<evidence type="ECO:0000313" key="4">
    <source>
        <dbReference type="EMBL" id="AZC01388.1"/>
    </source>
</evidence>
<dbReference type="PANTHER" id="PTHR38340:SF1">
    <property type="entry name" value="S-LAYER PROTEIN"/>
    <property type="match status" value="1"/>
</dbReference>
<dbReference type="GO" id="GO:0005509">
    <property type="term" value="F:calcium ion binding"/>
    <property type="evidence" value="ECO:0007669"/>
    <property type="project" value="InterPro"/>
</dbReference>
<dbReference type="PANTHER" id="PTHR38340">
    <property type="entry name" value="S-LAYER PROTEIN"/>
    <property type="match status" value="1"/>
</dbReference>
<gene>
    <name evidence="4" type="ORF">DKE52_009625</name>
</gene>
<keyword evidence="2" id="KW-0964">Secreted</keyword>
<evidence type="ECO:0000313" key="5">
    <source>
        <dbReference type="Proteomes" id="UP000254410"/>
    </source>
</evidence>
<reference evidence="4 5" key="2">
    <citation type="submission" date="2018-12" db="EMBL/GenBank/DDBJ databases">
        <title>Molecular Epidemiology of Emerging Carbapenem-Resistance in Acinetobacter nosocomialis and Acinetobacter pittii in Taiwan, 2010-2014.</title>
        <authorList>
            <person name="Huang W.-C."/>
            <person name="Wang H.-Y."/>
            <person name="Lai J.-F."/>
            <person name="Lauderdale T.-L."/>
            <person name="Sytwu H.-K."/>
        </authorList>
    </citation>
    <scope>NUCLEOTIDE SEQUENCE [LARGE SCALE GENOMIC DNA]</scope>
    <source>
        <strain evidence="4 5">2014S06-099</strain>
    </source>
</reference>
<dbReference type="InterPro" id="IPR018511">
    <property type="entry name" value="Hemolysin-typ_Ca-bd_CS"/>
</dbReference>
<evidence type="ECO:0000256" key="1">
    <source>
        <dbReference type="ARBA" id="ARBA00004613"/>
    </source>
</evidence>
<comment type="subcellular location">
    <subcellularLocation>
        <location evidence="1">Secreted</location>
    </subcellularLocation>
</comment>
<proteinExistence type="predicted"/>
<organism evidence="4 5">
    <name type="scientific">Acinetobacter pittii</name>
    <name type="common">Acinetobacter genomosp. 3</name>
    <dbReference type="NCBI Taxonomy" id="48296"/>
    <lineage>
        <taxon>Bacteria</taxon>
        <taxon>Pseudomonadati</taxon>
        <taxon>Pseudomonadota</taxon>
        <taxon>Gammaproteobacteria</taxon>
        <taxon>Moraxellales</taxon>
        <taxon>Moraxellaceae</taxon>
        <taxon>Acinetobacter</taxon>
        <taxon>Acinetobacter calcoaceticus/baumannii complex</taxon>
    </lineage>
</organism>
<keyword evidence="3" id="KW-0106">Calcium</keyword>
<dbReference type="InterPro" id="IPR050557">
    <property type="entry name" value="RTX_toxin/Mannuronan_C5-epim"/>
</dbReference>
<reference evidence="4 5" key="1">
    <citation type="submission" date="2018-11" db="EMBL/GenBank/DDBJ databases">
        <authorList>
            <person name="Kuo S.-C."/>
            <person name="Chen F.-J."/>
            <person name="Liao Y.-C."/>
        </authorList>
    </citation>
    <scope>NUCLEOTIDE SEQUENCE [LARGE SCALE GENOMIC DNA]</scope>
    <source>
        <strain evidence="4 5">2014S06-099</strain>
    </source>
</reference>
<accession>A0A3G6YN14</accession>
<dbReference type="Gene3D" id="2.150.10.10">
    <property type="entry name" value="Serralysin-like metalloprotease, C-terminal"/>
    <property type="match status" value="1"/>
</dbReference>
<evidence type="ECO:0000256" key="3">
    <source>
        <dbReference type="ARBA" id="ARBA00022837"/>
    </source>
</evidence>
<dbReference type="Pfam" id="PF00353">
    <property type="entry name" value="HemolysinCabind"/>
    <property type="match status" value="2"/>
</dbReference>
<dbReference type="EMBL" id="CP033540">
    <property type="protein sequence ID" value="AZC01388.1"/>
    <property type="molecule type" value="Genomic_DNA"/>
</dbReference>
<dbReference type="InterPro" id="IPR001343">
    <property type="entry name" value="Hemolysn_Ca-bd"/>
</dbReference>
<dbReference type="SUPFAM" id="SSF51120">
    <property type="entry name" value="beta-Roll"/>
    <property type="match status" value="1"/>
</dbReference>
<dbReference type="InterPro" id="IPR011049">
    <property type="entry name" value="Serralysin-like_metalloprot_C"/>
</dbReference>
<name>A0A3G6YN14_ACIPI</name>
<dbReference type="Proteomes" id="UP000254410">
    <property type="component" value="Chromosome"/>
</dbReference>
<sequence>MILKQVSADRVITFNDSTATIHFGEGQLSSIVFDDGTVWNKAQIEANIIGRLLGTDGDDHLQADGNYSVIYGLDGNDTIQGGGQNDYLYGGNGDDTLISNGGSDSLYGGSGNDTLIYGGNSPNVYTGLIGEAGNDTYIVDKALLGSLSYVHILDNTNEQNTLYLKISFS</sequence>
<dbReference type="PRINTS" id="PR00313">
    <property type="entry name" value="CABNDNGRPT"/>
</dbReference>